<feature type="compositionally biased region" description="Pro residues" evidence="4">
    <location>
        <begin position="378"/>
        <end position="388"/>
    </location>
</feature>
<feature type="compositionally biased region" description="Polar residues" evidence="4">
    <location>
        <begin position="664"/>
        <end position="673"/>
    </location>
</feature>
<gene>
    <name evidence="6" type="primary">LOC100367361</name>
</gene>
<protein>
    <submittedName>
        <fullName evidence="6">Neurogenic locus notch homolog protein 1-like</fullName>
    </submittedName>
</protein>
<dbReference type="SUPFAM" id="SSF48403">
    <property type="entry name" value="Ankyrin repeat"/>
    <property type="match status" value="1"/>
</dbReference>
<name>A0ABM0M720_SACKO</name>
<feature type="region of interest" description="Disordered" evidence="4">
    <location>
        <begin position="353"/>
        <end position="485"/>
    </location>
</feature>
<dbReference type="PROSITE" id="PS50297">
    <property type="entry name" value="ANK_REP_REGION"/>
    <property type="match status" value="3"/>
</dbReference>
<feature type="repeat" description="ANK" evidence="3">
    <location>
        <begin position="83"/>
        <end position="115"/>
    </location>
</feature>
<reference evidence="6" key="1">
    <citation type="submission" date="2025-08" db="UniProtKB">
        <authorList>
            <consortium name="RefSeq"/>
        </authorList>
    </citation>
    <scope>IDENTIFICATION</scope>
    <source>
        <tissue evidence="6">Testes</tissue>
    </source>
</reference>
<dbReference type="Pfam" id="PF00023">
    <property type="entry name" value="Ank"/>
    <property type="match status" value="1"/>
</dbReference>
<feature type="compositionally biased region" description="Pro residues" evidence="4">
    <location>
        <begin position="594"/>
        <end position="615"/>
    </location>
</feature>
<keyword evidence="5" id="KW-1185">Reference proteome</keyword>
<feature type="compositionally biased region" description="Basic and acidic residues" evidence="4">
    <location>
        <begin position="463"/>
        <end position="472"/>
    </location>
</feature>
<dbReference type="PANTHER" id="PTHR24201">
    <property type="entry name" value="ANK_REP_REGION DOMAIN-CONTAINING PROTEIN"/>
    <property type="match status" value="1"/>
</dbReference>
<feature type="compositionally biased region" description="Polar residues" evidence="4">
    <location>
        <begin position="752"/>
        <end position="773"/>
    </location>
</feature>
<feature type="compositionally biased region" description="Polar residues" evidence="4">
    <location>
        <begin position="538"/>
        <end position="554"/>
    </location>
</feature>
<evidence type="ECO:0000313" key="6">
    <source>
        <dbReference type="RefSeq" id="XP_006815811.1"/>
    </source>
</evidence>
<dbReference type="Pfam" id="PF12796">
    <property type="entry name" value="Ank_2"/>
    <property type="match status" value="2"/>
</dbReference>
<dbReference type="InterPro" id="IPR036770">
    <property type="entry name" value="Ankyrin_rpt-contain_sf"/>
</dbReference>
<feature type="repeat" description="ANK" evidence="3">
    <location>
        <begin position="149"/>
        <end position="181"/>
    </location>
</feature>
<feature type="compositionally biased region" description="Basic residues" evidence="4">
    <location>
        <begin position="705"/>
        <end position="716"/>
    </location>
</feature>
<dbReference type="RefSeq" id="XP_006815811.1">
    <property type="nucleotide sequence ID" value="XM_006815748.1"/>
</dbReference>
<dbReference type="Gene3D" id="1.25.40.20">
    <property type="entry name" value="Ankyrin repeat-containing domain"/>
    <property type="match status" value="2"/>
</dbReference>
<dbReference type="PROSITE" id="PS50088">
    <property type="entry name" value="ANK_REPEAT"/>
    <property type="match status" value="4"/>
</dbReference>
<accession>A0ABM0M720</accession>
<feature type="repeat" description="ANK" evidence="3">
    <location>
        <begin position="116"/>
        <end position="148"/>
    </location>
</feature>
<feature type="compositionally biased region" description="Basic and acidic residues" evidence="4">
    <location>
        <begin position="561"/>
        <end position="574"/>
    </location>
</feature>
<feature type="repeat" description="ANK" evidence="3">
    <location>
        <begin position="289"/>
        <end position="321"/>
    </location>
</feature>
<keyword evidence="1" id="KW-0677">Repeat</keyword>
<proteinExistence type="predicted"/>
<dbReference type="InterPro" id="IPR002110">
    <property type="entry name" value="Ankyrin_rpt"/>
</dbReference>
<feature type="compositionally biased region" description="Low complexity" evidence="4">
    <location>
        <begin position="645"/>
        <end position="660"/>
    </location>
</feature>
<evidence type="ECO:0000256" key="4">
    <source>
        <dbReference type="SAM" id="MobiDB-lite"/>
    </source>
</evidence>
<feature type="compositionally biased region" description="Low complexity" evidence="4">
    <location>
        <begin position="812"/>
        <end position="832"/>
    </location>
</feature>
<evidence type="ECO:0000256" key="3">
    <source>
        <dbReference type="PROSITE-ProRule" id="PRU00023"/>
    </source>
</evidence>
<evidence type="ECO:0000256" key="2">
    <source>
        <dbReference type="ARBA" id="ARBA00023043"/>
    </source>
</evidence>
<dbReference type="Proteomes" id="UP000694865">
    <property type="component" value="Unplaced"/>
</dbReference>
<organism evidence="5 6">
    <name type="scientific">Saccoglossus kowalevskii</name>
    <name type="common">Acorn worm</name>
    <dbReference type="NCBI Taxonomy" id="10224"/>
    <lineage>
        <taxon>Eukaryota</taxon>
        <taxon>Metazoa</taxon>
        <taxon>Hemichordata</taxon>
        <taxon>Enteropneusta</taxon>
        <taxon>Harrimaniidae</taxon>
        <taxon>Saccoglossus</taxon>
    </lineage>
</organism>
<evidence type="ECO:0000313" key="5">
    <source>
        <dbReference type="Proteomes" id="UP000694865"/>
    </source>
</evidence>
<dbReference type="GeneID" id="100367361"/>
<evidence type="ECO:0000256" key="1">
    <source>
        <dbReference type="ARBA" id="ARBA00022737"/>
    </source>
</evidence>
<feature type="compositionally biased region" description="Polar residues" evidence="4">
    <location>
        <begin position="633"/>
        <end position="644"/>
    </location>
</feature>
<dbReference type="InterPro" id="IPR050776">
    <property type="entry name" value="Ank_Repeat/CDKN_Inhibitor"/>
</dbReference>
<feature type="compositionally biased region" description="Polar residues" evidence="4">
    <location>
        <begin position="580"/>
        <end position="592"/>
    </location>
</feature>
<dbReference type="SMART" id="SM00248">
    <property type="entry name" value="ANK"/>
    <property type="match status" value="7"/>
</dbReference>
<sequence length="967" mass="108575">MPMPYGIRPQTPYQETHDRFTWKWIHLENPKTVMSSMEITLPLDSKDSQHLPLMLQAVKDGAKDLIKQLIANDTESVNTDDSLGRTAVMYAVHFKQMECLKFLLSKKADVNRTANDGSTAVHRAIIDNTIPAVELLIQYNADVTIQDSQGRAPVHWATTAEDVDCLEILLKCNVNVNVRDIDGLTPSMWACHMDHKVHFELINSASIQVIEEADGIERDYNGKTWVHWAVRRTEPLTCLRSLLNPETATIKDHDGKNVIHTAADIGSLDACKLIIEVAGKQCLELKDDEERTCLHIATVGGHGELVNFLMEHGANQFERDCHNALPMDYAQARRLHYCALVFAAYQRQHERKMKRSMAMDDEMEQERTPLPSYSGSSPSPPPGLPRPPSGRRDEKRRSSGGALQSQAKRGPSAQKVKYSDEEENEEGNEVHQQKDYEADEEDETHVVQNRMRSDEPMVNNTPNHHEEYNHDAEMEEEESPRNDNVFDVHRTEIVQSLDGMDIEDLTPSHENPDINVIDHEGDVVDVPEETVDVDQERVNSFGSEVSDKSLSVGMSVSDIEGDGREEEKDQRQHEPIPLQPQGQRSPPFQQKMTPRPPGPQRIFIPRPPAPVPGSSPNPVNIVTPAPPPPVPHYSQNPPQHSPSHQEYQYYDNQQQPQTQETTERPLQSGTFSGQHMPPHGHGEMQPSPLQHSIPRQLAPLQQLPVKKKKKKKKHHSSSSIGSSGDGPLTARGAPTAPLEPVQGHGIGPPSQQPNGPVSPRSHNAQPFHQSPTDNPHRISNKGPAWEVAWEPVRPQAPVPPLTPRDDERDEPQFLQQQPAPQQQQQQQQHRPMPNQPQPMPRGKKGNKLQGMENELVQMESTNINGYMEEGEEEDEPVEQRRTLGRAVIDGPNPKVGKSQSARNPRPKLLGSLAKEPGRALMNGQEMPVIRRDVKGMTQPRPKTHTYSPQRYRSASHHPVPAPRPPRT</sequence>
<feature type="region of interest" description="Disordered" evidence="4">
    <location>
        <begin position="525"/>
        <end position="967"/>
    </location>
</feature>
<keyword evidence="2 3" id="KW-0040">ANK repeat</keyword>